<keyword evidence="1" id="KW-0687">Ribonucleoprotein</keyword>
<keyword evidence="1" id="KW-0496">Mitochondrion</keyword>
<name>A0AA50EYG1_9ASTR</name>
<proteinExistence type="predicted"/>
<keyword evidence="1" id="KW-0689">Ribosomal protein</keyword>
<reference evidence="1" key="1">
    <citation type="submission" date="2023-02" db="EMBL/GenBank/DDBJ databases">
        <title>The secret of maintaining a small mitochondrial genome in the sunflower family (Asteraceae).</title>
        <authorList>
            <person name="Feng Y."/>
            <person name="Fu Z."/>
        </authorList>
    </citation>
    <scope>NUCLEOTIDE SEQUENCE</scope>
</reference>
<dbReference type="RefSeq" id="YP_010943794.1">
    <property type="nucleotide sequence ID" value="NC_082287.1"/>
</dbReference>
<evidence type="ECO:0000313" key="1">
    <source>
        <dbReference type="EMBL" id="WLW15432.1"/>
    </source>
</evidence>
<organism evidence="1">
    <name type="scientific">Ainsliaea angustata</name>
    <dbReference type="NCBI Taxonomy" id="3070662"/>
    <lineage>
        <taxon>Eukaryota</taxon>
        <taxon>Viridiplantae</taxon>
        <taxon>Streptophyta</taxon>
        <taxon>Embryophyta</taxon>
        <taxon>Tracheophyta</taxon>
        <taxon>Spermatophyta</taxon>
        <taxon>Magnoliopsida</taxon>
        <taxon>eudicotyledons</taxon>
        <taxon>Gunneridae</taxon>
        <taxon>Pentapetalae</taxon>
        <taxon>asterids</taxon>
        <taxon>campanulids</taxon>
        <taxon>Asterales</taxon>
        <taxon>Asteraceae</taxon>
        <taxon>Pertyoideae</taxon>
        <taxon>Pertyeae</taxon>
        <taxon>Ainsliaea</taxon>
    </lineage>
</organism>
<protein>
    <submittedName>
        <fullName evidence="1">Ribosomal protein S19</fullName>
    </submittedName>
</protein>
<accession>A0AA50EYG1</accession>
<dbReference type="EMBL" id="OQ420718">
    <property type="protein sequence ID" value="WLW15432.1"/>
    <property type="molecule type" value="Genomic_DNA"/>
</dbReference>
<dbReference type="GeneID" id="84367728"/>
<geneLocation type="mitochondrion" evidence="1"/>
<dbReference type="GO" id="GO:0005840">
    <property type="term" value="C:ribosome"/>
    <property type="evidence" value="ECO:0007669"/>
    <property type="project" value="UniProtKB-KW"/>
</dbReference>
<gene>
    <name evidence="1" type="primary">rps19</name>
</gene>
<dbReference type="AlphaFoldDB" id="A0AA50EYG1"/>
<sequence>MPRRSIWKGSFVFAFLLRMKKKRDLLLNRKIGSHLLLFCRNSLIAPYEFTMEKLLFVVRSLKEVINLESLLLHGNEDLRELILDREEKREKGKV</sequence>